<evidence type="ECO:0000259" key="5">
    <source>
        <dbReference type="Pfam" id="PF00441"/>
    </source>
</evidence>
<evidence type="ECO:0000313" key="9">
    <source>
        <dbReference type="Proteomes" id="UP000237925"/>
    </source>
</evidence>
<dbReference type="Proteomes" id="UP000237925">
    <property type="component" value="Chromosome"/>
</dbReference>
<dbReference type="SUPFAM" id="SSF56645">
    <property type="entry name" value="Acyl-CoA dehydrogenase NM domain-like"/>
    <property type="match status" value="1"/>
</dbReference>
<keyword evidence="4" id="KW-0274">FAD</keyword>
<evidence type="ECO:0000259" key="6">
    <source>
        <dbReference type="Pfam" id="PF02770"/>
    </source>
</evidence>
<dbReference type="GO" id="GO:0003995">
    <property type="term" value="F:acyl-CoA dehydrogenase activity"/>
    <property type="evidence" value="ECO:0007669"/>
    <property type="project" value="InterPro"/>
</dbReference>
<protein>
    <submittedName>
        <fullName evidence="8">DNA alkylation response protein</fullName>
    </submittedName>
</protein>
<dbReference type="InterPro" id="IPR041504">
    <property type="entry name" value="AidB_N"/>
</dbReference>
<dbReference type="Gene3D" id="2.40.110.20">
    <property type="match status" value="1"/>
</dbReference>
<dbReference type="InterPro" id="IPR006091">
    <property type="entry name" value="Acyl-CoA_Oxase/DH_mid-dom"/>
</dbReference>
<evidence type="ECO:0000256" key="1">
    <source>
        <dbReference type="ARBA" id="ARBA00001974"/>
    </source>
</evidence>
<dbReference type="InterPro" id="IPR006089">
    <property type="entry name" value="Acyl-CoA_DH_CS"/>
</dbReference>
<dbReference type="KEGG" id="mela:C6568_09385"/>
<organism evidence="8 9">
    <name type="scientific">Melaminivora suipulveris</name>
    <dbReference type="NCBI Taxonomy" id="2109913"/>
    <lineage>
        <taxon>Bacteria</taxon>
        <taxon>Pseudomonadati</taxon>
        <taxon>Pseudomonadota</taxon>
        <taxon>Betaproteobacteria</taxon>
        <taxon>Burkholderiales</taxon>
        <taxon>Comamonadaceae</taxon>
        <taxon>Melaminivora</taxon>
    </lineage>
</organism>
<evidence type="ECO:0000256" key="2">
    <source>
        <dbReference type="ARBA" id="ARBA00009347"/>
    </source>
</evidence>
<dbReference type="Gene3D" id="1.20.140.10">
    <property type="entry name" value="Butyryl-CoA Dehydrogenase, subunit A, domain 3"/>
    <property type="match status" value="1"/>
</dbReference>
<dbReference type="OrthoDB" id="9771038at2"/>
<dbReference type="PANTHER" id="PTHR42707">
    <property type="entry name" value="ACYL-COA DEHYDROGENASE"/>
    <property type="match status" value="1"/>
</dbReference>
<dbReference type="InterPro" id="IPR009075">
    <property type="entry name" value="AcylCo_DH/oxidase_C"/>
</dbReference>
<dbReference type="Pfam" id="PF00441">
    <property type="entry name" value="Acyl-CoA_dh_1"/>
    <property type="match status" value="1"/>
</dbReference>
<sequence>MAWHTHEVFNQYPELTDYDLLATDAALGEALQRGGAGWAEGQLGAYARRLGSSETYQLAADANRHTPQLHSFDSRGRRIDQVEFHPSWHRLMEMYRGEGLISMPFADERAGRWSAWAAGFYLHGQIEQGTLCPATMTQACIPLLQKEQGLWDQLQDKLLSHAYDERDVPAQDKASIWVGMGMTEKQGGSDVRANTTVATPVGAGGRGGEYLLRGHKWFFSAPMSDAHLVVARTGEGGPFACFYVPRWRPDGTKNAVNVQRLKDKVGNRSNSSSEVEFQDAWGILMGEEGRGIPTIIEMATYTRLNCVVGSAAILRQATAQAIAYARKRSAFGKHLAEQPLMRAVLVDLALESEAALALSMRLAQAFEHDDAASRAWSRMMTPAAKFWVCKRGVELTGEAMEVLGGNGYVLDGIVGRLFLESPVNSIWEGSGNVMCLDVLRAFGREPQAAQALLAELAPVATGEPRLAAALAQVQALLALPPGDLEALGRVLAQQLVLLAQGCLLRQSAPAFVADAFIATRLGDAGTGGRVAGAIDTRGLDVPAILQRALPA</sequence>
<feature type="domain" description="Acyl-CoA oxidase/dehydrogenase middle" evidence="6">
    <location>
        <begin position="180"/>
        <end position="279"/>
    </location>
</feature>
<accession>A0A2R3QCG3</accession>
<dbReference type="PANTHER" id="PTHR42707:SF3">
    <property type="entry name" value="ACYL-COA DEHYDROGENASE AIDB-RELATED"/>
    <property type="match status" value="1"/>
</dbReference>
<keyword evidence="9" id="KW-1185">Reference proteome</keyword>
<dbReference type="Pfam" id="PF02770">
    <property type="entry name" value="Acyl-CoA_dh_M"/>
    <property type="match status" value="1"/>
</dbReference>
<gene>
    <name evidence="8" type="ORF">C6568_09385</name>
</gene>
<evidence type="ECO:0000256" key="3">
    <source>
        <dbReference type="ARBA" id="ARBA00022630"/>
    </source>
</evidence>
<reference evidence="8 9" key="1">
    <citation type="submission" date="2018-03" db="EMBL/GenBank/DDBJ databases">
        <title>Genome sequencing of Melaminivora sp.</title>
        <authorList>
            <person name="Kim S.-J."/>
            <person name="Heo J."/>
            <person name="Ahn J.-H."/>
            <person name="Kwon S.-W."/>
        </authorList>
    </citation>
    <scope>NUCLEOTIDE SEQUENCE [LARGE SCALE GENOMIC DNA]</scope>
    <source>
        <strain evidence="8 9">SC2-9</strain>
    </source>
</reference>
<proteinExistence type="inferred from homology"/>
<keyword evidence="3" id="KW-0285">Flavoprotein</keyword>
<feature type="domain" description="Acyl-CoA dehydrogenase/oxidase C-terminal" evidence="5">
    <location>
        <begin position="289"/>
        <end position="441"/>
    </location>
</feature>
<dbReference type="Gene3D" id="6.10.250.600">
    <property type="match status" value="1"/>
</dbReference>
<evidence type="ECO:0000313" key="8">
    <source>
        <dbReference type="EMBL" id="AVO49455.1"/>
    </source>
</evidence>
<dbReference type="InterPro" id="IPR036250">
    <property type="entry name" value="AcylCo_DH-like_C"/>
</dbReference>
<dbReference type="InterPro" id="IPR009100">
    <property type="entry name" value="AcylCoA_DH/oxidase_NM_dom_sf"/>
</dbReference>
<dbReference type="RefSeq" id="WP_106683887.1">
    <property type="nucleotide sequence ID" value="NZ_CP027667.1"/>
</dbReference>
<feature type="domain" description="Adaptive response protein AidB N-terminal" evidence="7">
    <location>
        <begin position="10"/>
        <end position="165"/>
    </location>
</feature>
<evidence type="ECO:0000256" key="4">
    <source>
        <dbReference type="ARBA" id="ARBA00022827"/>
    </source>
</evidence>
<dbReference type="AlphaFoldDB" id="A0A2R3QCG3"/>
<dbReference type="EMBL" id="CP027667">
    <property type="protein sequence ID" value="AVO49455.1"/>
    <property type="molecule type" value="Genomic_DNA"/>
</dbReference>
<dbReference type="SUPFAM" id="SSF47203">
    <property type="entry name" value="Acyl-CoA dehydrogenase C-terminal domain-like"/>
    <property type="match status" value="1"/>
</dbReference>
<dbReference type="Pfam" id="PF18158">
    <property type="entry name" value="AidB_N"/>
    <property type="match status" value="1"/>
</dbReference>
<evidence type="ECO:0000259" key="7">
    <source>
        <dbReference type="Pfam" id="PF18158"/>
    </source>
</evidence>
<dbReference type="PROSITE" id="PS00073">
    <property type="entry name" value="ACYL_COA_DH_2"/>
    <property type="match status" value="1"/>
</dbReference>
<comment type="cofactor">
    <cofactor evidence="1">
        <name>FAD</name>
        <dbReference type="ChEBI" id="CHEBI:57692"/>
    </cofactor>
</comment>
<name>A0A2R3QCG3_9BURK</name>
<dbReference type="InterPro" id="IPR052904">
    <property type="entry name" value="Acyl-CoA_dehydrogenase-like"/>
</dbReference>
<comment type="similarity">
    <text evidence="2">Belongs to the acyl-CoA dehydrogenase family.</text>
</comment>